<accession>A0A8B8AFZ9</accession>
<dbReference type="Proteomes" id="UP000694844">
    <property type="component" value="Chromosome 6"/>
</dbReference>
<reference evidence="2" key="1">
    <citation type="submission" date="2025-08" db="UniProtKB">
        <authorList>
            <consortium name="RefSeq"/>
        </authorList>
    </citation>
    <scope>IDENTIFICATION</scope>
    <source>
        <tissue evidence="2">Whole sample</tissue>
    </source>
</reference>
<organism evidence="1 2">
    <name type="scientific">Crassostrea virginica</name>
    <name type="common">Eastern oyster</name>
    <dbReference type="NCBI Taxonomy" id="6565"/>
    <lineage>
        <taxon>Eukaryota</taxon>
        <taxon>Metazoa</taxon>
        <taxon>Spiralia</taxon>
        <taxon>Lophotrochozoa</taxon>
        <taxon>Mollusca</taxon>
        <taxon>Bivalvia</taxon>
        <taxon>Autobranchia</taxon>
        <taxon>Pteriomorphia</taxon>
        <taxon>Ostreida</taxon>
        <taxon>Ostreoidea</taxon>
        <taxon>Ostreidae</taxon>
        <taxon>Crassostrea</taxon>
    </lineage>
</organism>
<dbReference type="OrthoDB" id="6197552at2759"/>
<dbReference type="AlphaFoldDB" id="A0A8B8AFZ9"/>
<proteinExistence type="predicted"/>
<protein>
    <submittedName>
        <fullName evidence="2">Uncharacterized protein LOC111100989 isoform X2</fullName>
    </submittedName>
</protein>
<sequence>MSLLGSYSDVSITSSLLRNDSSRKETTRFTLDDLAALTGTSSTSYQHQSSSDSHSNSYREAKRLLQTIRLKTKDTQNASRSVDELLGVIRRKKHRERRKHESVVLEEDSTHKNIETQTDKDIEDIISEIEALEKLEAVVSGTRHSYRKSTSPVNRKSDLERADELLQELDSAILRNACTQTNNLSNPKVFKKTIEFPMPRRNVQSKIDHTWPKGHKLNRKFRKKQGLQTNDS</sequence>
<dbReference type="GeneID" id="111100989"/>
<evidence type="ECO:0000313" key="2">
    <source>
        <dbReference type="RefSeq" id="XP_022288899.1"/>
    </source>
</evidence>
<evidence type="ECO:0000313" key="1">
    <source>
        <dbReference type="Proteomes" id="UP000694844"/>
    </source>
</evidence>
<dbReference type="RefSeq" id="XP_022288899.1">
    <property type="nucleotide sequence ID" value="XM_022433191.1"/>
</dbReference>
<keyword evidence="1" id="KW-1185">Reference proteome</keyword>
<name>A0A8B8AFZ9_CRAVI</name>
<gene>
    <name evidence="2" type="primary">LOC111100989</name>
</gene>